<reference evidence="2 3" key="2">
    <citation type="journal article" date="2010" name="J. Bacteriol.">
        <title>Genome sequence of the polysaccharide-degrading, thermophilic anaerobe Spirochaeta thermophila DSM 6192.</title>
        <authorList>
            <person name="Angelov A."/>
            <person name="Liebl S."/>
            <person name="Ballschmiter M."/>
            <person name="Bomeke M."/>
            <person name="Lehmann R."/>
            <person name="Liesegang H."/>
            <person name="Daniel R."/>
            <person name="Liebl W."/>
        </authorList>
    </citation>
    <scope>NUCLEOTIDE SEQUENCE [LARGE SCALE GENOMIC DNA]</scope>
    <source>
        <strain evidence="3">ATCC 49972 / DSM 6192 / RI 19.B1</strain>
    </source>
</reference>
<dbReference type="SUPFAM" id="SSF69318">
    <property type="entry name" value="Integrin alpha N-terminal domain"/>
    <property type="match status" value="1"/>
</dbReference>
<proteinExistence type="predicted"/>
<dbReference type="Pfam" id="PF12256">
    <property type="entry name" value="TcdB_toxin_midN"/>
    <property type="match status" value="1"/>
</dbReference>
<name>E0RTY2_WINT6</name>
<dbReference type="RefSeq" id="WP_013312879.1">
    <property type="nucleotide sequence ID" value="NC_014484.1"/>
</dbReference>
<dbReference type="HOGENOM" id="CLU_240876_0_0_12"/>
<accession>E0RTY2</accession>
<gene>
    <name evidence="2" type="ordered locus">STHERM_c00620</name>
</gene>
<dbReference type="InterPro" id="IPR028994">
    <property type="entry name" value="Integrin_alpha_N"/>
</dbReference>
<reference key="1">
    <citation type="submission" date="2009-08" db="EMBL/GenBank/DDBJ databases">
        <title>The genome sequence of Spirochaeta thermophila DSM6192.</title>
        <authorList>
            <person name="Angelov A."/>
            <person name="Mientus M."/>
            <person name="Wittenberg S."/>
            <person name="Lehmann R."/>
            <person name="Liesegang H."/>
            <person name="Daniel R."/>
            <person name="Liebl W."/>
        </authorList>
    </citation>
    <scope>NUCLEOTIDE SEQUENCE</scope>
    <source>
        <strain>DSM 6192</strain>
    </source>
</reference>
<dbReference type="Gene3D" id="2.180.10.10">
    <property type="entry name" value="RHS repeat-associated core"/>
    <property type="match status" value="2"/>
</dbReference>
<feature type="domain" description="Insecticide toxin TcdB middle/N-terminal" evidence="1">
    <location>
        <begin position="781"/>
        <end position="918"/>
    </location>
</feature>
<evidence type="ECO:0000313" key="2">
    <source>
        <dbReference type="EMBL" id="ADN01038.1"/>
    </source>
</evidence>
<evidence type="ECO:0000259" key="1">
    <source>
        <dbReference type="Pfam" id="PF12256"/>
    </source>
</evidence>
<organism evidence="2 3">
    <name type="scientific">Winmispira thermophila (strain ATCC 49972 / DSM 6192 / RI 19.B1)</name>
    <name type="common">Spirochaeta thermophila</name>
    <dbReference type="NCBI Taxonomy" id="665571"/>
    <lineage>
        <taxon>Bacteria</taxon>
        <taxon>Pseudomonadati</taxon>
        <taxon>Spirochaetota</taxon>
        <taxon>Spirochaetia</taxon>
        <taxon>Winmispirales</taxon>
        <taxon>Winmispiraceae</taxon>
        <taxon>Winmispira</taxon>
    </lineage>
</organism>
<dbReference type="PaxDb" id="665571-STHERM_c00620"/>
<dbReference type="KEGG" id="sta:STHERM_c00620"/>
<dbReference type="EMBL" id="CP001698">
    <property type="protein sequence ID" value="ADN01038.1"/>
    <property type="molecule type" value="Genomic_DNA"/>
</dbReference>
<dbReference type="InterPro" id="IPR050708">
    <property type="entry name" value="T6SS_VgrG/RHS"/>
</dbReference>
<dbReference type="eggNOG" id="COG3209">
    <property type="taxonomic scope" value="Bacteria"/>
</dbReference>
<dbReference type="PANTHER" id="PTHR32305">
    <property type="match status" value="1"/>
</dbReference>
<sequence>MGRGCEELSEEMYEQLSDEQKGWYEEEGGRYVLKEGVGEEEYEAVVAALGSVGWEEEGVVVKCGDEWRVVKVDAGEKEEFLRYVEEEVGSGGREWFEEADEGWVYVRRGLGGEERALLERVVRMYLLERRSEYYERVKEEGVWKVRAGEEEAAAKWLKGLGVVAWKEGSGEVRYYADGEWEVGEEVVGREDEDWGWCEGMWGGVRRGLVVEVPVWKGGWREVEERVVHLFSDEDLSEEDVFGVGGGGEEVAAYEGEVFRGGKYGWTYGIWNGFYEFDASKVSREALESQGQSGGEALPYIVTMDPNREGDEVRLKYFGKTEGGDVEEVEEEAKWVGPVSMREGAEFVEEDGQKKMRKVVYTYASYLGEGGVVRLVRHGGDAYEVTRGGGGGGFPPLAVSATGGQKTYVNGVSMQEGWGKQERVVMDVNGDRYPDHLTVREDGEVEVVWGTGSGFGMKEVIGRVGLVEGEGTVGWHRNRGWSAPIGGMSWGGGERTVPSIFLAVDSRGIVRKVVPKVEDAGGGISVQLSVGVSDEEAGLVDLTGDGLPDWVGEGGEGYRVRVGEGYGWGEEETWEGGTKESEKGIFGRGLEEVVGVEGGLGSSVSATVGGAVGLSYTYGIYSVSGTVSISGTQHRSEEGLYDLTGDGLPDLVRKEAGSDRFLVWVNLGDRFAEEPVALTVPGSWADPLSGVLESAAEAVVSCFEDETIRGAIESTIGDALDAAFTWAADVIGAVNPFVVQDALTERKGYTLSVGVEGSVGADLFVAEVTVSLGLDGNLGSDGVSVEMVDIDGDGAVDHVLKVPGQPLEVRRNLCGKVGLLTEVRYPYGGAVRFEWGKVGGTVEMPQQEWQVVAVEYDAGESGAVRGERTYREEYRYRGGRYDRVERLFYGFREVEVRRPDGRREVRKYRNDDYYLRGMVEEVVVYDADGHVLEEAEYLVKKERLWGKRYVVYVEEERHWSYEGGEAVERVVRYEYDEWGNIERYEEEWGGGKKVAELTYAEIGGGRYLRAHPERIEVYDERGELLWLREGSYDEHGSLIEVRAYVRGGEWRTWRMAYDERGNLERKEYPDGSYVRYEYDEEAGQYPVVIYEGSREGGEYESRIEWDLWWGVRVREEDPSGAWVRYRYDGRGRLVAVDTPYDEGAVRIEYHSGDEPWYAVTRQKVYMGGGDEEVVTVRWVDGLGRELYVAVSGERWTGGGKEAGWRVSGVEEWDEVWRPVARGQTVWRAGEGIPTWEDVSACGLEAPVRYTYDAKDRVVAVRYADGAEERRTYAMEGGLVVEERVDAEGRVERWYRDAAGLVRKVEKRGPEGEVGLIYEWDRMGRLTKVVDLEGNEVLFRRYNLLGEVEEEGRPESGVVRYWYDLGGHLVAKSDSELGAKGKRIEYAYDGWGRLVKEVYPEGEEVTYRYALPWEEDAGRLVGVESPWVKKGRTYGPMGEVEEERIVVKRPGAEWGEEEVGGTYRYRYTYLGQVASLTYPDGEEVTYRYDRGGKVERVEGRYGEYTYRYVDEVGYDGRGRKVYERYGNGVEEEWVYDDARGWPVGVEAEVMRDSGVQVVRDLAWEWDRSGDLVRLEEEGWWGQVVHEWGYDAYDRLVRAEGMYEVREGGSEAKEGGRYEQEWVFDRLGRLEEKRSRAVDERGREEGKHTYVRRYEWEAGAPYRVSRVGEMWYGYDRSGRLVAEGRGERPVVEAGEVAIEEVGEG</sequence>
<protein>
    <submittedName>
        <fullName evidence="2">YD repeat protein</fullName>
    </submittedName>
</protein>
<dbReference type="Proteomes" id="UP000001296">
    <property type="component" value="Chromosome"/>
</dbReference>
<dbReference type="PANTHER" id="PTHR32305:SF15">
    <property type="entry name" value="PROTEIN RHSA-RELATED"/>
    <property type="match status" value="1"/>
</dbReference>
<evidence type="ECO:0000313" key="3">
    <source>
        <dbReference type="Proteomes" id="UP000001296"/>
    </source>
</evidence>
<dbReference type="InterPro" id="IPR022045">
    <property type="entry name" value="TcdB_toxin_mid/N"/>
</dbReference>